<organism evidence="5 6">
    <name type="scientific">Pseudovirgaria hyperparasitica</name>
    <dbReference type="NCBI Taxonomy" id="470096"/>
    <lineage>
        <taxon>Eukaryota</taxon>
        <taxon>Fungi</taxon>
        <taxon>Dikarya</taxon>
        <taxon>Ascomycota</taxon>
        <taxon>Pezizomycotina</taxon>
        <taxon>Dothideomycetes</taxon>
        <taxon>Dothideomycetes incertae sedis</taxon>
        <taxon>Acrospermales</taxon>
        <taxon>Acrospermaceae</taxon>
        <taxon>Pseudovirgaria</taxon>
    </lineage>
</organism>
<feature type="domain" description="Dynamin-type G" evidence="4">
    <location>
        <begin position="204"/>
        <end position="492"/>
    </location>
</feature>
<evidence type="ECO:0000313" key="5">
    <source>
        <dbReference type="EMBL" id="KAF2752526.1"/>
    </source>
</evidence>
<dbReference type="PANTHER" id="PTHR11566:SF66">
    <property type="entry name" value="INTERFERON-INDUCED GTP-BINDING PROTEIN MX"/>
    <property type="match status" value="1"/>
</dbReference>
<evidence type="ECO:0000259" key="3">
    <source>
        <dbReference type="PROSITE" id="PS51388"/>
    </source>
</evidence>
<dbReference type="GO" id="GO:0008017">
    <property type="term" value="F:microtubule binding"/>
    <property type="evidence" value="ECO:0007669"/>
    <property type="project" value="TreeGrafter"/>
</dbReference>
<dbReference type="AlphaFoldDB" id="A0A6A6VRW5"/>
<dbReference type="GO" id="GO:0000266">
    <property type="term" value="P:mitochondrial fission"/>
    <property type="evidence" value="ECO:0007669"/>
    <property type="project" value="TreeGrafter"/>
</dbReference>
<dbReference type="Pfam" id="PF00350">
    <property type="entry name" value="Dynamin_N"/>
    <property type="match status" value="1"/>
</dbReference>
<dbReference type="PRINTS" id="PR00195">
    <property type="entry name" value="DYNAMIN"/>
</dbReference>
<dbReference type="Proteomes" id="UP000799437">
    <property type="component" value="Unassembled WGS sequence"/>
</dbReference>
<dbReference type="InterPro" id="IPR000375">
    <property type="entry name" value="Dynamin_stalk"/>
</dbReference>
<dbReference type="GO" id="GO:0005525">
    <property type="term" value="F:GTP binding"/>
    <property type="evidence" value="ECO:0007669"/>
    <property type="project" value="InterPro"/>
</dbReference>
<keyword evidence="1" id="KW-0547">Nucleotide-binding</keyword>
<dbReference type="GO" id="GO:0006897">
    <property type="term" value="P:endocytosis"/>
    <property type="evidence" value="ECO:0007669"/>
    <property type="project" value="TreeGrafter"/>
</dbReference>
<dbReference type="InterPro" id="IPR027417">
    <property type="entry name" value="P-loop_NTPase"/>
</dbReference>
<dbReference type="PANTHER" id="PTHR11566">
    <property type="entry name" value="DYNAMIN"/>
    <property type="match status" value="1"/>
</dbReference>
<dbReference type="Pfam" id="PF01031">
    <property type="entry name" value="Dynamin_M"/>
    <property type="match status" value="1"/>
</dbReference>
<dbReference type="InterPro" id="IPR030381">
    <property type="entry name" value="G_DYNAMIN_dom"/>
</dbReference>
<proteinExistence type="predicted"/>
<evidence type="ECO:0008006" key="7">
    <source>
        <dbReference type="Google" id="ProtNLM"/>
    </source>
</evidence>
<evidence type="ECO:0000256" key="2">
    <source>
        <dbReference type="ARBA" id="ARBA00023134"/>
    </source>
</evidence>
<dbReference type="InterPro" id="IPR022812">
    <property type="entry name" value="Dynamin"/>
</dbReference>
<dbReference type="GO" id="GO:0048312">
    <property type="term" value="P:intracellular distribution of mitochondria"/>
    <property type="evidence" value="ECO:0007669"/>
    <property type="project" value="TreeGrafter"/>
</dbReference>
<dbReference type="EMBL" id="ML996611">
    <property type="protein sequence ID" value="KAF2752526.1"/>
    <property type="molecule type" value="Genomic_DNA"/>
</dbReference>
<dbReference type="InterPro" id="IPR045063">
    <property type="entry name" value="Dynamin_N"/>
</dbReference>
<dbReference type="CDD" id="cd08771">
    <property type="entry name" value="DLP_1"/>
    <property type="match status" value="1"/>
</dbReference>
<name>A0A6A6VRW5_9PEZI</name>
<reference evidence="5" key="1">
    <citation type="journal article" date="2020" name="Stud. Mycol.">
        <title>101 Dothideomycetes genomes: a test case for predicting lifestyles and emergence of pathogens.</title>
        <authorList>
            <person name="Haridas S."/>
            <person name="Albert R."/>
            <person name="Binder M."/>
            <person name="Bloem J."/>
            <person name="Labutti K."/>
            <person name="Salamov A."/>
            <person name="Andreopoulos B."/>
            <person name="Baker S."/>
            <person name="Barry K."/>
            <person name="Bills G."/>
            <person name="Bluhm B."/>
            <person name="Cannon C."/>
            <person name="Castanera R."/>
            <person name="Culley D."/>
            <person name="Daum C."/>
            <person name="Ezra D."/>
            <person name="Gonzalez J."/>
            <person name="Henrissat B."/>
            <person name="Kuo A."/>
            <person name="Liang C."/>
            <person name="Lipzen A."/>
            <person name="Lutzoni F."/>
            <person name="Magnuson J."/>
            <person name="Mondo S."/>
            <person name="Nolan M."/>
            <person name="Ohm R."/>
            <person name="Pangilinan J."/>
            <person name="Park H.-J."/>
            <person name="Ramirez L."/>
            <person name="Alfaro M."/>
            <person name="Sun H."/>
            <person name="Tritt A."/>
            <person name="Yoshinaga Y."/>
            <person name="Zwiers L.-H."/>
            <person name="Turgeon B."/>
            <person name="Goodwin S."/>
            <person name="Spatafora J."/>
            <person name="Crous P."/>
            <person name="Grigoriev I."/>
        </authorList>
    </citation>
    <scope>NUCLEOTIDE SEQUENCE</scope>
    <source>
        <strain evidence="5">CBS 121739</strain>
    </source>
</reference>
<dbReference type="PROSITE" id="PS51388">
    <property type="entry name" value="GED"/>
    <property type="match status" value="1"/>
</dbReference>
<dbReference type="GO" id="GO:0005874">
    <property type="term" value="C:microtubule"/>
    <property type="evidence" value="ECO:0007669"/>
    <property type="project" value="TreeGrafter"/>
</dbReference>
<dbReference type="GO" id="GO:0016020">
    <property type="term" value="C:membrane"/>
    <property type="evidence" value="ECO:0007669"/>
    <property type="project" value="TreeGrafter"/>
</dbReference>
<dbReference type="SUPFAM" id="SSF52540">
    <property type="entry name" value="P-loop containing nucleoside triphosphate hydrolases"/>
    <property type="match status" value="1"/>
</dbReference>
<dbReference type="FunFam" id="3.40.50.300:FF:001425">
    <property type="entry name" value="Dynamin GTPase, putative"/>
    <property type="match status" value="1"/>
</dbReference>
<sequence length="898" mass="100390">MSQPTRATITVGAAEDTICRELVSGNKNAVEVTGLSGLPRSGKITSLNESKYDLEAGRRALHAGSETVAKMIPGGLEAPSLVHRKKRRCNSAAIALLSISLALTAAASLDPSLSHSVARPTISSVPLQLDSVICFAYKKSLFTNMASGTSSDSDFEGVEMSTTSTVPIDPDSVTTSSLHALQSADQRKVMDIVDKLRRTGLSGIVELPQLVVCGDQSSGKSSVLEAITEIPFPRKENLCTRFATEIILRRSASSTSTITITPDKLRPKSEQAKLKSFSKSMNDFSQLPDVIEEATLAMGLGVVGGINSRAFSRDVLSVEITGPARPQLTLVDLPGLIHATNKAQTEIDKELILNLVKEYMKNPRTIILAVVSAKNDYANQIILDHCRKIDDQGRRTLGIVTKPDFLREGTDNELTWIELVQNKDIYLERGWHMLKNRGDNQMKFSFEQRNADEDMFFNKGRYADLPRECVGINSLRERLSKVLLNHLIKELPSLKDEIVHKLQGTIAELVKLGDKRNTTHEQRMVLMKISMRISDILNSATKGYYESSFFGPINKDAAVDASENIRRFRAVIQHLNITFANDMRLRGHKYAFGAGPGDGEGEIKEDIKAQEELGNLDEHRELMSLPKPTKLTRQEAIDWVKKTLERSRGYELPGTFQPMLISQLFWEQSQPWEQIASQHINTVATACKEFIDVVLRDAAPSEFKGRLTTLYVDGALSKALTGAEEELHKVLKDKTRHPTTYNHYFTTTVQKMRQRKHEKITKKASEASQVSTYDRYNDISTHIDPGKLSEAMNKAIELDMDVFSSQEALDIERAFYKDEMKYFVNAVTKAVIERHLVEPLPENILSPLVVTQMTEKEIEFVAAEPPEIMQQRLRLESRKNMLEKGLETFRKAMGGLKR</sequence>
<evidence type="ECO:0000259" key="4">
    <source>
        <dbReference type="PROSITE" id="PS51718"/>
    </source>
</evidence>
<feature type="domain" description="GED" evidence="3">
    <location>
        <begin position="805"/>
        <end position="897"/>
    </location>
</feature>
<dbReference type="Gene3D" id="3.40.50.300">
    <property type="entry name" value="P-loop containing nucleotide triphosphate hydrolases"/>
    <property type="match status" value="1"/>
</dbReference>
<gene>
    <name evidence="5" type="ORF">EJ05DRAFT_542565</name>
</gene>
<dbReference type="GO" id="GO:0016559">
    <property type="term" value="P:peroxisome fission"/>
    <property type="evidence" value="ECO:0007669"/>
    <property type="project" value="TreeGrafter"/>
</dbReference>
<keyword evidence="2" id="KW-0342">GTP-binding</keyword>
<dbReference type="PROSITE" id="PS51718">
    <property type="entry name" value="G_DYNAMIN_2"/>
    <property type="match status" value="1"/>
</dbReference>
<protein>
    <recommendedName>
        <fullName evidence="7">Dynamin family protein</fullName>
    </recommendedName>
</protein>
<dbReference type="GeneID" id="54490783"/>
<dbReference type="GO" id="GO:0005739">
    <property type="term" value="C:mitochondrion"/>
    <property type="evidence" value="ECO:0007669"/>
    <property type="project" value="TreeGrafter"/>
</dbReference>
<keyword evidence="6" id="KW-1185">Reference proteome</keyword>
<dbReference type="SMART" id="SM00053">
    <property type="entry name" value="DYNc"/>
    <property type="match status" value="1"/>
</dbReference>
<dbReference type="InterPro" id="IPR001401">
    <property type="entry name" value="Dynamin_GTPase"/>
</dbReference>
<dbReference type="GO" id="GO:0003924">
    <property type="term" value="F:GTPase activity"/>
    <property type="evidence" value="ECO:0007669"/>
    <property type="project" value="InterPro"/>
</dbReference>
<dbReference type="RefSeq" id="XP_033594984.1">
    <property type="nucleotide sequence ID" value="XM_033749729.1"/>
</dbReference>
<evidence type="ECO:0000256" key="1">
    <source>
        <dbReference type="ARBA" id="ARBA00022741"/>
    </source>
</evidence>
<accession>A0A6A6VRW5</accession>
<dbReference type="OrthoDB" id="415706at2759"/>
<dbReference type="InterPro" id="IPR020850">
    <property type="entry name" value="GED_dom"/>
</dbReference>
<evidence type="ECO:0000313" key="6">
    <source>
        <dbReference type="Proteomes" id="UP000799437"/>
    </source>
</evidence>